<evidence type="ECO:0008006" key="3">
    <source>
        <dbReference type="Google" id="ProtNLM"/>
    </source>
</evidence>
<accession>A0A3G6J6S9</accession>
<protein>
    <recommendedName>
        <fullName evidence="3">HTH tetR-type domain-containing protein</fullName>
    </recommendedName>
</protein>
<reference evidence="1 2" key="1">
    <citation type="submission" date="2018-11" db="EMBL/GenBank/DDBJ databases">
        <authorList>
            <person name="Kleinhagauer T."/>
            <person name="Glaeser S.P."/>
            <person name="Spergser J."/>
            <person name="Ruckert C."/>
            <person name="Kaempfer P."/>
            <person name="Busse H.-J."/>
        </authorList>
    </citation>
    <scope>NUCLEOTIDE SEQUENCE [LARGE SCALE GENOMIC DNA]</scope>
    <source>
        <strain evidence="1 2">200CH</strain>
    </source>
</reference>
<organism evidence="1 2">
    <name type="scientific">Corynebacterium choanae</name>
    <dbReference type="NCBI Taxonomy" id="1862358"/>
    <lineage>
        <taxon>Bacteria</taxon>
        <taxon>Bacillati</taxon>
        <taxon>Actinomycetota</taxon>
        <taxon>Actinomycetes</taxon>
        <taxon>Mycobacteriales</taxon>
        <taxon>Corynebacteriaceae</taxon>
        <taxon>Corynebacterium</taxon>
    </lineage>
</organism>
<gene>
    <name evidence="1" type="ORF">CCHOA_06335</name>
</gene>
<evidence type="ECO:0000313" key="1">
    <source>
        <dbReference type="EMBL" id="AZA13666.1"/>
    </source>
</evidence>
<dbReference type="RefSeq" id="WP_123928065.1">
    <property type="nucleotide sequence ID" value="NZ_CP033896.1"/>
</dbReference>
<dbReference type="SUPFAM" id="SSF46689">
    <property type="entry name" value="Homeodomain-like"/>
    <property type="match status" value="1"/>
</dbReference>
<dbReference type="InterPro" id="IPR036271">
    <property type="entry name" value="Tet_transcr_reg_TetR-rel_C_sf"/>
</dbReference>
<keyword evidence="2" id="KW-1185">Reference proteome</keyword>
<dbReference type="InterPro" id="IPR009057">
    <property type="entry name" value="Homeodomain-like_sf"/>
</dbReference>
<sequence length="242" mass="27557">MDDQDEKRRGPKPKFSLDDAVDIALSLGLNEFSLAAVAKELGFSTPSLYRVIANRDDLVDKCLERIAQEMPLPPADQPWQEQLHFFTDALWNLLDTYPGLSKIFLTRPFSFRHAQDYIWTLVDNCQDAGFGEDRTGFSFGLMLLAEMTFVSHLHVEQRRNLNIDNPQVDPKLMEPIDRVSLTRRLFYKTDDIWLDQGNLRDRVNFVIAGIEAVRTNRLALPSTRTFIPATTKDDGEAAKPAG</sequence>
<proteinExistence type="predicted"/>
<name>A0A3G6J6S9_9CORY</name>
<dbReference type="OrthoDB" id="2570341at2"/>
<dbReference type="EMBL" id="CP033896">
    <property type="protein sequence ID" value="AZA13666.1"/>
    <property type="molecule type" value="Genomic_DNA"/>
</dbReference>
<evidence type="ECO:0000313" key="2">
    <source>
        <dbReference type="Proteomes" id="UP000269019"/>
    </source>
</evidence>
<dbReference type="KEGG" id="ccho:CCHOA_06335"/>
<dbReference type="SUPFAM" id="SSF48498">
    <property type="entry name" value="Tetracyclin repressor-like, C-terminal domain"/>
    <property type="match status" value="1"/>
</dbReference>
<dbReference type="Gene3D" id="1.10.357.10">
    <property type="entry name" value="Tetracycline Repressor, domain 2"/>
    <property type="match status" value="1"/>
</dbReference>
<dbReference type="AlphaFoldDB" id="A0A3G6J6S9"/>
<dbReference type="Proteomes" id="UP000269019">
    <property type="component" value="Chromosome"/>
</dbReference>